<feature type="transmembrane region" description="Helical" evidence="7">
    <location>
        <begin position="355"/>
        <end position="386"/>
    </location>
</feature>
<accession>A0A4V2QCH0</accession>
<evidence type="ECO:0000256" key="7">
    <source>
        <dbReference type="SAM" id="Phobius"/>
    </source>
</evidence>
<dbReference type="PANTHER" id="PTHR43652:SF1">
    <property type="entry name" value="RESPONSE REGULATOR"/>
    <property type="match status" value="1"/>
</dbReference>
<evidence type="ECO:0000313" key="10">
    <source>
        <dbReference type="Proteomes" id="UP000295184"/>
    </source>
</evidence>
<name>A0A4V2QCH0_9FIRM</name>
<dbReference type="PANTHER" id="PTHR43652">
    <property type="entry name" value="BASIC AMINO ACID ANTIPORTER YFCC-RELATED"/>
    <property type="match status" value="1"/>
</dbReference>
<feature type="transmembrane region" description="Helical" evidence="7">
    <location>
        <begin position="398"/>
        <end position="417"/>
    </location>
</feature>
<evidence type="ECO:0000256" key="5">
    <source>
        <dbReference type="ARBA" id="ARBA00022989"/>
    </source>
</evidence>
<proteinExistence type="predicted"/>
<feature type="transmembrane region" description="Helical" evidence="7">
    <location>
        <begin position="312"/>
        <end position="331"/>
    </location>
</feature>
<keyword evidence="2" id="KW-0813">Transport</keyword>
<keyword evidence="4" id="KW-0677">Repeat</keyword>
<comment type="caution">
    <text evidence="9">The sequence shown here is derived from an EMBL/GenBank/DDBJ whole genome shotgun (WGS) entry which is preliminary data.</text>
</comment>
<dbReference type="GO" id="GO:0055085">
    <property type="term" value="P:transmembrane transport"/>
    <property type="evidence" value="ECO:0007669"/>
    <property type="project" value="InterPro"/>
</dbReference>
<feature type="transmembrane region" description="Helical" evidence="7">
    <location>
        <begin position="177"/>
        <end position="195"/>
    </location>
</feature>
<evidence type="ECO:0000313" key="9">
    <source>
        <dbReference type="EMBL" id="TCL60237.1"/>
    </source>
</evidence>
<dbReference type="InterPro" id="IPR051679">
    <property type="entry name" value="DASS-Related_Transporters"/>
</dbReference>
<keyword evidence="3 7" id="KW-0812">Transmembrane</keyword>
<feature type="transmembrane region" description="Helical" evidence="7">
    <location>
        <begin position="226"/>
        <end position="247"/>
    </location>
</feature>
<dbReference type="AlphaFoldDB" id="A0A4V2QCH0"/>
<evidence type="ECO:0000256" key="3">
    <source>
        <dbReference type="ARBA" id="ARBA00022692"/>
    </source>
</evidence>
<feature type="domain" description="Citrate transporter-like" evidence="8">
    <location>
        <begin position="58"/>
        <end position="391"/>
    </location>
</feature>
<dbReference type="Pfam" id="PF03600">
    <property type="entry name" value="CitMHS"/>
    <property type="match status" value="1"/>
</dbReference>
<gene>
    <name evidence="9" type="ORF">EDD77_104118</name>
</gene>
<dbReference type="InterPro" id="IPR004680">
    <property type="entry name" value="Cit_transptr-like_dom"/>
</dbReference>
<reference evidence="9 10" key="1">
    <citation type="submission" date="2019-03" db="EMBL/GenBank/DDBJ databases">
        <title>Genomic Encyclopedia of Type Strains, Phase IV (KMG-IV): sequencing the most valuable type-strain genomes for metagenomic binning, comparative biology and taxonomic classification.</title>
        <authorList>
            <person name="Goeker M."/>
        </authorList>
    </citation>
    <scope>NUCLEOTIDE SEQUENCE [LARGE SCALE GENOMIC DNA]</scope>
    <source>
        <strain evidence="9 10">DSM 100451</strain>
    </source>
</reference>
<evidence type="ECO:0000256" key="6">
    <source>
        <dbReference type="ARBA" id="ARBA00023136"/>
    </source>
</evidence>
<evidence type="ECO:0000256" key="4">
    <source>
        <dbReference type="ARBA" id="ARBA00022737"/>
    </source>
</evidence>
<feature type="transmembrane region" description="Helical" evidence="7">
    <location>
        <begin position="140"/>
        <end position="165"/>
    </location>
</feature>
<feature type="transmembrane region" description="Helical" evidence="7">
    <location>
        <begin position="21"/>
        <end position="44"/>
    </location>
</feature>
<evidence type="ECO:0000256" key="1">
    <source>
        <dbReference type="ARBA" id="ARBA00004141"/>
    </source>
</evidence>
<feature type="transmembrane region" description="Helical" evidence="7">
    <location>
        <begin position="437"/>
        <end position="460"/>
    </location>
</feature>
<dbReference type="Proteomes" id="UP000295184">
    <property type="component" value="Unassembled WGS sequence"/>
</dbReference>
<keyword evidence="6 7" id="KW-0472">Membrane</keyword>
<feature type="transmembrane region" description="Helical" evidence="7">
    <location>
        <begin position="93"/>
        <end position="120"/>
    </location>
</feature>
<dbReference type="EMBL" id="SLUM01000004">
    <property type="protein sequence ID" value="TCL60237.1"/>
    <property type="molecule type" value="Genomic_DNA"/>
</dbReference>
<dbReference type="RefSeq" id="WP_058965928.1">
    <property type="nucleotide sequence ID" value="NZ_CABKVM010000018.1"/>
</dbReference>
<feature type="transmembrane region" description="Helical" evidence="7">
    <location>
        <begin position="267"/>
        <end position="300"/>
    </location>
</feature>
<evidence type="ECO:0000256" key="2">
    <source>
        <dbReference type="ARBA" id="ARBA00022448"/>
    </source>
</evidence>
<dbReference type="CDD" id="cd01115">
    <property type="entry name" value="SLC13_permease"/>
    <property type="match status" value="1"/>
</dbReference>
<evidence type="ECO:0000259" key="8">
    <source>
        <dbReference type="Pfam" id="PF03600"/>
    </source>
</evidence>
<organism evidence="9 10">
    <name type="scientific">Allofournierella massiliensis</name>
    <dbReference type="NCBI Taxonomy" id="1650663"/>
    <lineage>
        <taxon>Bacteria</taxon>
        <taxon>Bacillati</taxon>
        <taxon>Bacillota</taxon>
        <taxon>Clostridia</taxon>
        <taxon>Eubacteriales</taxon>
        <taxon>Oscillospiraceae</taxon>
        <taxon>Allofournierella</taxon>
    </lineage>
</organism>
<dbReference type="OrthoDB" id="9765532at2"/>
<feature type="transmembrane region" description="Helical" evidence="7">
    <location>
        <begin position="50"/>
        <end position="81"/>
    </location>
</feature>
<comment type="subcellular location">
    <subcellularLocation>
        <location evidence="1">Membrane</location>
        <topology evidence="1">Multi-pass membrane protein</topology>
    </subcellularLocation>
</comment>
<protein>
    <submittedName>
        <fullName evidence="9">Anion transporter</fullName>
    </submittedName>
</protein>
<sequence length="461" mass="48588">MKNKLFERDLQFRSPAAPKKQIGFAVVAAEAILLFVAHSILHWSASSLTLLILGMVSVLFIFELIPIAIAALCVPVALWYAEVLPASDIFSGFCDSTVVLFGGMFVVGGAMFSTGIVSIIGSKMARIAGKNETTAMLGVMLLSAVLSSMLSNTGTVAVLMPICLGFSKSVGCSRTRLLLPLAMACSLGGLISLVGTPPNTTVNSVITAAGLGSFGFFEFAKIGIPLTIVGIIYLLTLGRVLLPARPFEPDEAEVIPSPEHYNTRKQIITLLIFIGLLIGMVLNLAPLAVLTTIAAVLCVVCGTLTESEAYGSISWSTLFLFAGMLPMAQALEVSGAGEQIANGVVHLLGNNANPYLIMSVLFLLTTSLTQFMSNTACAALLAPIGLHIASNLSINPKSVLIVISVAASCALATPMGTPPNTLVMKPGGYRFNDYLRVGLPLLVLCYLTTLVLVPVFWPLYT</sequence>
<keyword evidence="5 7" id="KW-1133">Transmembrane helix</keyword>
<dbReference type="GO" id="GO:0005886">
    <property type="term" value="C:plasma membrane"/>
    <property type="evidence" value="ECO:0007669"/>
    <property type="project" value="TreeGrafter"/>
</dbReference>